<protein>
    <submittedName>
        <fullName evidence="3">BIR repeat</fullName>
    </submittedName>
</protein>
<reference evidence="3 4" key="1">
    <citation type="submission" date="2019-08" db="EMBL/GenBank/DDBJ databases">
        <authorList>
            <person name="Alioto T."/>
            <person name="Alioto T."/>
            <person name="Gomez Garrido J."/>
        </authorList>
    </citation>
    <scope>NUCLEOTIDE SEQUENCE [LARGE SCALE GENOMIC DNA]</scope>
</reference>
<dbReference type="SMART" id="SM00238">
    <property type="entry name" value="BIR"/>
    <property type="match status" value="1"/>
</dbReference>
<dbReference type="EMBL" id="CABPRJ010001923">
    <property type="protein sequence ID" value="VVC41669.1"/>
    <property type="molecule type" value="Genomic_DNA"/>
</dbReference>
<evidence type="ECO:0000256" key="1">
    <source>
        <dbReference type="ARBA" id="ARBA00022723"/>
    </source>
</evidence>
<dbReference type="OrthoDB" id="2196114at2759"/>
<proteinExistence type="predicted"/>
<accession>A0A5E4NES1</accession>
<dbReference type="InterPro" id="IPR001370">
    <property type="entry name" value="BIR_rpt"/>
</dbReference>
<dbReference type="Gene3D" id="1.10.1170.10">
    <property type="entry name" value="Inhibitor Of Apoptosis Protein (2mihbC-IAP-1), Chain A"/>
    <property type="match status" value="1"/>
</dbReference>
<dbReference type="Proteomes" id="UP000325440">
    <property type="component" value="Unassembled WGS sequence"/>
</dbReference>
<gene>
    <name evidence="3" type="ORF">CINCED_3A013900</name>
</gene>
<dbReference type="PANTHER" id="PTHR46771:SF5">
    <property type="entry name" value="DETERIN"/>
    <property type="match status" value="1"/>
</dbReference>
<dbReference type="CDD" id="cd00022">
    <property type="entry name" value="BIR"/>
    <property type="match status" value="1"/>
</dbReference>
<dbReference type="SUPFAM" id="SSF57924">
    <property type="entry name" value="Inhibitor of apoptosis (IAP) repeat"/>
    <property type="match status" value="1"/>
</dbReference>
<sequence length="156" mass="17907">MADLQNYIISQTTDPTDSVGFGQIWESNRLKTMEKWPLVTPSAEKMVEAGFYCPNTNEPDLVKCFSCFIELDGWEPTDDPWKEHEKRALLLNPKCKYIEIGKKESELIVDDFLDIVKSVMLRALQKNVDQNIKTALSLHKKKKSALKKELQKMGLS</sequence>
<evidence type="ECO:0000313" key="4">
    <source>
        <dbReference type="Proteomes" id="UP000325440"/>
    </source>
</evidence>
<keyword evidence="4" id="KW-1185">Reference proteome</keyword>
<dbReference type="Pfam" id="PF00653">
    <property type="entry name" value="BIR"/>
    <property type="match status" value="1"/>
</dbReference>
<keyword evidence="1" id="KW-0479">Metal-binding</keyword>
<dbReference type="PANTHER" id="PTHR46771">
    <property type="entry name" value="DETERIN"/>
    <property type="match status" value="1"/>
</dbReference>
<keyword evidence="2" id="KW-0862">Zinc</keyword>
<organism evidence="3 4">
    <name type="scientific">Cinara cedri</name>
    <dbReference type="NCBI Taxonomy" id="506608"/>
    <lineage>
        <taxon>Eukaryota</taxon>
        <taxon>Metazoa</taxon>
        <taxon>Ecdysozoa</taxon>
        <taxon>Arthropoda</taxon>
        <taxon>Hexapoda</taxon>
        <taxon>Insecta</taxon>
        <taxon>Pterygota</taxon>
        <taxon>Neoptera</taxon>
        <taxon>Paraneoptera</taxon>
        <taxon>Hemiptera</taxon>
        <taxon>Sternorrhyncha</taxon>
        <taxon>Aphidomorpha</taxon>
        <taxon>Aphidoidea</taxon>
        <taxon>Aphididae</taxon>
        <taxon>Lachninae</taxon>
        <taxon>Cinara</taxon>
    </lineage>
</organism>
<name>A0A5E4NES1_9HEMI</name>
<evidence type="ECO:0000313" key="3">
    <source>
        <dbReference type="EMBL" id="VVC41669.1"/>
    </source>
</evidence>
<dbReference type="PROSITE" id="PS50143">
    <property type="entry name" value="BIR_REPEAT_2"/>
    <property type="match status" value="1"/>
</dbReference>
<evidence type="ECO:0000256" key="2">
    <source>
        <dbReference type="ARBA" id="ARBA00022833"/>
    </source>
</evidence>
<dbReference type="AlphaFoldDB" id="A0A5E4NES1"/>
<dbReference type="InterPro" id="IPR051190">
    <property type="entry name" value="Baculoviral_IAP"/>
</dbReference>
<dbReference type="GO" id="GO:0046872">
    <property type="term" value="F:metal ion binding"/>
    <property type="evidence" value="ECO:0007669"/>
    <property type="project" value="UniProtKB-KW"/>
</dbReference>